<organism evidence="2 3">
    <name type="scientific">Durusdinium trenchii</name>
    <dbReference type="NCBI Taxonomy" id="1381693"/>
    <lineage>
        <taxon>Eukaryota</taxon>
        <taxon>Sar</taxon>
        <taxon>Alveolata</taxon>
        <taxon>Dinophyceae</taxon>
        <taxon>Suessiales</taxon>
        <taxon>Symbiodiniaceae</taxon>
        <taxon>Durusdinium</taxon>
    </lineage>
</organism>
<evidence type="ECO:0000313" key="3">
    <source>
        <dbReference type="Proteomes" id="UP001642464"/>
    </source>
</evidence>
<proteinExistence type="predicted"/>
<evidence type="ECO:0000256" key="1">
    <source>
        <dbReference type="SAM" id="MobiDB-lite"/>
    </source>
</evidence>
<sequence length="510" mass="58319">MPISILKNKDAKGKEEEDEEDEDEEDDEDEAEEGSDGEETGPGDSESEEETEEEPEETPEEKSTGKKRKREDEASSSKKSSEKAEEKTEAKGKKGLEKAEAFKRWINNKKKCPAKIIAACKNEETRNQIFNDYVELGRKNTSQVEARFNLTIQDPEFPDDEGELLYWVLVEFNLDDIKELKRITQLELQGSLDPEGVKAFVEVTADTPIEKAQALVNRILKDINSCREFAFKLRPLAMSTDLIDQLSACAVKLGRQAELLQQKIKSKQNKNRHYVDIIREVDEITAMAKGRLELAKALIRASEKSSKPKKKAAENPGDAVVPLYLYHSSWRSSDPAGDRFGKEKWSSFPELGSMFKASIVKYMQFWASDYLAEERDAAGPGGDLRLFTMYSFAKFQLLLDIHGDFFGIETKKEVIWYARNGLMFYQHLTALDRRRTDNRRCYKLTPKFHSLYELTVGIDETGRNPRFDHCYQDEDLMRHLGAICSRTHPATMDVVALGRYKALLEHCTDF</sequence>
<reference evidence="2 3" key="1">
    <citation type="submission" date="2024-02" db="EMBL/GenBank/DDBJ databases">
        <authorList>
            <person name="Chen Y."/>
            <person name="Shah S."/>
            <person name="Dougan E. K."/>
            <person name="Thang M."/>
            <person name="Chan C."/>
        </authorList>
    </citation>
    <scope>NUCLEOTIDE SEQUENCE [LARGE SCALE GENOMIC DNA]</scope>
</reference>
<name>A0ABP0KKS7_9DINO</name>
<accession>A0ABP0KKS7</accession>
<protein>
    <submittedName>
        <fullName evidence="2">Uncharacterized protein</fullName>
    </submittedName>
</protein>
<dbReference type="EMBL" id="CAXAMM010011592">
    <property type="protein sequence ID" value="CAK9026587.1"/>
    <property type="molecule type" value="Genomic_DNA"/>
</dbReference>
<keyword evidence="3" id="KW-1185">Reference proteome</keyword>
<feature type="compositionally biased region" description="Basic and acidic residues" evidence="1">
    <location>
        <begin position="60"/>
        <end position="95"/>
    </location>
</feature>
<feature type="compositionally biased region" description="Acidic residues" evidence="1">
    <location>
        <begin position="16"/>
        <end position="59"/>
    </location>
</feature>
<gene>
    <name evidence="2" type="ORF">SCF082_LOCUS17564</name>
</gene>
<dbReference type="Proteomes" id="UP001642464">
    <property type="component" value="Unassembled WGS sequence"/>
</dbReference>
<comment type="caution">
    <text evidence="2">The sequence shown here is derived from an EMBL/GenBank/DDBJ whole genome shotgun (WGS) entry which is preliminary data.</text>
</comment>
<evidence type="ECO:0000313" key="2">
    <source>
        <dbReference type="EMBL" id="CAK9026587.1"/>
    </source>
</evidence>
<feature type="region of interest" description="Disordered" evidence="1">
    <location>
        <begin position="1"/>
        <end position="95"/>
    </location>
</feature>